<evidence type="ECO:0000313" key="3">
    <source>
        <dbReference type="Proteomes" id="UP000316621"/>
    </source>
</evidence>
<sequence length="129" mass="14842">IRGEKFKEIAVTPQVDGCLNKYNLAYTHKALGILGGCLCIMLQAYALYSIEVWVMKNYNVQESWSKLFTVRLGSWIPRSRGECKVTRIQHIASDKWNMEAYVDRSLVECFGTVSVDLYGRDTYQCVIKF</sequence>
<dbReference type="EMBL" id="CM010724">
    <property type="protein sequence ID" value="RZC81924.1"/>
    <property type="molecule type" value="Genomic_DNA"/>
</dbReference>
<protein>
    <submittedName>
        <fullName evidence="2">Uncharacterized protein</fullName>
    </submittedName>
</protein>
<keyword evidence="1" id="KW-1133">Transmembrane helix</keyword>
<organism evidence="2 3">
    <name type="scientific">Papaver somniferum</name>
    <name type="common">Opium poppy</name>
    <dbReference type="NCBI Taxonomy" id="3469"/>
    <lineage>
        <taxon>Eukaryota</taxon>
        <taxon>Viridiplantae</taxon>
        <taxon>Streptophyta</taxon>
        <taxon>Embryophyta</taxon>
        <taxon>Tracheophyta</taxon>
        <taxon>Spermatophyta</taxon>
        <taxon>Magnoliopsida</taxon>
        <taxon>Ranunculales</taxon>
        <taxon>Papaveraceae</taxon>
        <taxon>Papaveroideae</taxon>
        <taxon>Papaver</taxon>
    </lineage>
</organism>
<proteinExistence type="predicted"/>
<feature type="non-terminal residue" evidence="2">
    <location>
        <position position="1"/>
    </location>
</feature>
<keyword evidence="3" id="KW-1185">Reference proteome</keyword>
<feature type="transmembrane region" description="Helical" evidence="1">
    <location>
        <begin position="30"/>
        <end position="48"/>
    </location>
</feature>
<keyword evidence="1" id="KW-0472">Membrane</keyword>
<gene>
    <name evidence="2" type="ORF">C5167_044519</name>
</gene>
<dbReference type="Proteomes" id="UP000316621">
    <property type="component" value="Chromosome 10"/>
</dbReference>
<keyword evidence="1" id="KW-0812">Transmembrane</keyword>
<reference evidence="2 3" key="1">
    <citation type="journal article" date="2018" name="Science">
        <title>The opium poppy genome and morphinan production.</title>
        <authorList>
            <person name="Guo L."/>
            <person name="Winzer T."/>
            <person name="Yang X."/>
            <person name="Li Y."/>
            <person name="Ning Z."/>
            <person name="He Z."/>
            <person name="Teodor R."/>
            <person name="Lu Y."/>
            <person name="Bowser T.A."/>
            <person name="Graham I.A."/>
            <person name="Ye K."/>
        </authorList>
    </citation>
    <scope>NUCLEOTIDE SEQUENCE [LARGE SCALE GENOMIC DNA]</scope>
    <source>
        <strain evidence="3">cv. HN1</strain>
        <tissue evidence="2">Leaves</tissue>
    </source>
</reference>
<evidence type="ECO:0000313" key="2">
    <source>
        <dbReference type="EMBL" id="RZC81924.1"/>
    </source>
</evidence>
<dbReference type="AlphaFoldDB" id="A0A4Y7L8Q8"/>
<evidence type="ECO:0000256" key="1">
    <source>
        <dbReference type="SAM" id="Phobius"/>
    </source>
</evidence>
<accession>A0A4Y7L8Q8</accession>
<dbReference type="Gramene" id="RZC81924">
    <property type="protein sequence ID" value="RZC81924"/>
    <property type="gene ID" value="C5167_044519"/>
</dbReference>
<name>A0A4Y7L8Q8_PAPSO</name>